<evidence type="ECO:0000256" key="1">
    <source>
        <dbReference type="ARBA" id="ARBA00022722"/>
    </source>
</evidence>
<dbReference type="OrthoDB" id="262529at2759"/>
<dbReference type="SUPFAM" id="SSF56281">
    <property type="entry name" value="Metallo-hydrolase/oxidoreductase"/>
    <property type="match status" value="1"/>
</dbReference>
<name>A0A8S1A925_ARCPL</name>
<dbReference type="Proteomes" id="UP000494106">
    <property type="component" value="Unassembled WGS sequence"/>
</dbReference>
<sequence length="370" mass="42624">MKSAFSGYIPEIPFILVDNFENKQKCAYFLSHFHGDHIFGLNSKDFPAQLKKNKGFIYASAVTVAIVKNEVPELSSHLKILDLGRNTVTITEDNEEIYLNVTTLPAGHSLGSVMFLFNYKETILYTGDFRITQNTVASYTHLHKNGVPIHLDSLYVDTTFQDVRSFPKRSEVVRNVAEQVRDWLNMSIKHRVVLITSACYGYECVCNEVYSTTGIKTYINAVKWKVFSQFPKEMYGITSDAASRIHLGTKREHIYSELPEVLTIYFSAMKWGQNIEDENYIKTIKKNKIEVCFATHCGRDELLYFINYFKPKRIVGFPEPYNKVAPSEFECPLDFQISERLKRRRSNSESENLAVGRKISKSDVTTLFDW</sequence>
<keyword evidence="1" id="KW-0540">Nuclease</keyword>
<keyword evidence="5" id="KW-1185">Reference proteome</keyword>
<dbReference type="EMBL" id="CADEBC010000507">
    <property type="protein sequence ID" value="CAB3240898.1"/>
    <property type="molecule type" value="Genomic_DNA"/>
</dbReference>
<evidence type="ECO:0000313" key="4">
    <source>
        <dbReference type="EMBL" id="CAB3240898.1"/>
    </source>
</evidence>
<keyword evidence="3" id="KW-0269">Exonuclease</keyword>
<gene>
    <name evidence="4" type="ORF">APLA_LOCUS8395</name>
</gene>
<dbReference type="Gene3D" id="3.40.50.12650">
    <property type="match status" value="1"/>
</dbReference>
<proteinExistence type="predicted"/>
<dbReference type="GO" id="GO:0035312">
    <property type="term" value="F:5'-3' DNA exonuclease activity"/>
    <property type="evidence" value="ECO:0007669"/>
    <property type="project" value="TreeGrafter"/>
</dbReference>
<dbReference type="GO" id="GO:0036297">
    <property type="term" value="P:interstrand cross-link repair"/>
    <property type="evidence" value="ECO:0007669"/>
    <property type="project" value="TreeGrafter"/>
</dbReference>
<dbReference type="AlphaFoldDB" id="A0A8S1A925"/>
<evidence type="ECO:0000256" key="2">
    <source>
        <dbReference type="ARBA" id="ARBA00022801"/>
    </source>
</evidence>
<reference evidence="4 5" key="1">
    <citation type="submission" date="2020-04" db="EMBL/GenBank/DDBJ databases">
        <authorList>
            <person name="Wallbank WR R."/>
            <person name="Pardo Diaz C."/>
            <person name="Kozak K."/>
            <person name="Martin S."/>
            <person name="Jiggins C."/>
            <person name="Moest M."/>
            <person name="Warren A I."/>
            <person name="Byers J.R.P. K."/>
            <person name="Montejo-Kovacevich G."/>
            <person name="Yen C E."/>
        </authorList>
    </citation>
    <scope>NUCLEOTIDE SEQUENCE [LARGE SCALE GENOMIC DNA]</scope>
</reference>
<evidence type="ECO:0008006" key="6">
    <source>
        <dbReference type="Google" id="ProtNLM"/>
    </source>
</evidence>
<dbReference type="PANTHER" id="PTHR23240">
    <property type="entry name" value="DNA CROSS-LINK REPAIR PROTEIN PSO2/SNM1-RELATED"/>
    <property type="match status" value="1"/>
</dbReference>
<evidence type="ECO:0000313" key="5">
    <source>
        <dbReference type="Proteomes" id="UP000494106"/>
    </source>
</evidence>
<dbReference type="Gene3D" id="3.60.15.10">
    <property type="entry name" value="Ribonuclease Z/Hydroxyacylglutathione hydrolase-like"/>
    <property type="match status" value="1"/>
</dbReference>
<accession>A0A8S1A925</accession>
<keyword evidence="2" id="KW-0378">Hydrolase</keyword>
<evidence type="ECO:0000256" key="3">
    <source>
        <dbReference type="ARBA" id="ARBA00022839"/>
    </source>
</evidence>
<protein>
    <recommendedName>
        <fullName evidence="6">Metallo-beta-lactamase domain-containing protein</fullName>
    </recommendedName>
</protein>
<dbReference type="GO" id="GO:0000723">
    <property type="term" value="P:telomere maintenance"/>
    <property type="evidence" value="ECO:0007669"/>
    <property type="project" value="TreeGrafter"/>
</dbReference>
<dbReference type="PANTHER" id="PTHR23240:SF8">
    <property type="entry name" value="PROTEIN ARTEMIS"/>
    <property type="match status" value="1"/>
</dbReference>
<organism evidence="4 5">
    <name type="scientific">Arctia plantaginis</name>
    <name type="common">Wood tiger moth</name>
    <name type="synonym">Phalaena plantaginis</name>
    <dbReference type="NCBI Taxonomy" id="874455"/>
    <lineage>
        <taxon>Eukaryota</taxon>
        <taxon>Metazoa</taxon>
        <taxon>Ecdysozoa</taxon>
        <taxon>Arthropoda</taxon>
        <taxon>Hexapoda</taxon>
        <taxon>Insecta</taxon>
        <taxon>Pterygota</taxon>
        <taxon>Neoptera</taxon>
        <taxon>Endopterygota</taxon>
        <taxon>Lepidoptera</taxon>
        <taxon>Glossata</taxon>
        <taxon>Ditrysia</taxon>
        <taxon>Noctuoidea</taxon>
        <taxon>Erebidae</taxon>
        <taxon>Arctiinae</taxon>
        <taxon>Arctia</taxon>
    </lineage>
</organism>
<dbReference type="GO" id="GO:0006303">
    <property type="term" value="P:double-strand break repair via nonhomologous end joining"/>
    <property type="evidence" value="ECO:0007669"/>
    <property type="project" value="TreeGrafter"/>
</dbReference>
<comment type="caution">
    <text evidence="4">The sequence shown here is derived from an EMBL/GenBank/DDBJ whole genome shotgun (WGS) entry which is preliminary data.</text>
</comment>
<dbReference type="InterPro" id="IPR036866">
    <property type="entry name" value="RibonucZ/Hydroxyglut_hydro"/>
</dbReference>
<dbReference type="GO" id="GO:0003684">
    <property type="term" value="F:damaged DNA binding"/>
    <property type="evidence" value="ECO:0007669"/>
    <property type="project" value="TreeGrafter"/>
</dbReference>